<feature type="transmembrane region" description="Helical" evidence="1">
    <location>
        <begin position="64"/>
        <end position="89"/>
    </location>
</feature>
<feature type="transmembrane region" description="Helical" evidence="1">
    <location>
        <begin position="33"/>
        <end position="52"/>
    </location>
</feature>
<evidence type="ECO:0000256" key="1">
    <source>
        <dbReference type="SAM" id="Phobius"/>
    </source>
</evidence>
<keyword evidence="3" id="KW-1185">Reference proteome</keyword>
<accession>A0ABW4KHQ8</accession>
<organism evidence="2 3">
    <name type="scientific">Siminovitchia sediminis</name>
    <dbReference type="NCBI Taxonomy" id="1274353"/>
    <lineage>
        <taxon>Bacteria</taxon>
        <taxon>Bacillati</taxon>
        <taxon>Bacillota</taxon>
        <taxon>Bacilli</taxon>
        <taxon>Bacillales</taxon>
        <taxon>Bacillaceae</taxon>
        <taxon>Siminovitchia</taxon>
    </lineage>
</organism>
<gene>
    <name evidence="2" type="ORF">ACFSCZ_09325</name>
</gene>
<evidence type="ECO:0000313" key="2">
    <source>
        <dbReference type="EMBL" id="MFD1706929.1"/>
    </source>
</evidence>
<dbReference type="RefSeq" id="WP_380773647.1">
    <property type="nucleotide sequence ID" value="NZ_JBHUEO010000022.1"/>
</dbReference>
<keyword evidence="1" id="KW-1133">Transmembrane helix</keyword>
<proteinExistence type="predicted"/>
<dbReference type="EMBL" id="JBHUEO010000022">
    <property type="protein sequence ID" value="MFD1706929.1"/>
    <property type="molecule type" value="Genomic_DNA"/>
</dbReference>
<name>A0ABW4KHQ8_9BACI</name>
<keyword evidence="1" id="KW-0812">Transmembrane</keyword>
<evidence type="ECO:0000313" key="3">
    <source>
        <dbReference type="Proteomes" id="UP001597301"/>
    </source>
</evidence>
<comment type="caution">
    <text evidence="2">The sequence shown here is derived from an EMBL/GenBank/DDBJ whole genome shotgun (WGS) entry which is preliminary data.</text>
</comment>
<sequence>MQVIIAILAIIILLSLFKNRINSLHNMSQNMRIGLFSFILGIIFRFLSILALAGSDPYADSPPFLFSVASTISGLAFFVAISCLIIGLYKWFFVRN</sequence>
<protein>
    <submittedName>
        <fullName evidence="2">Uncharacterized protein</fullName>
    </submittedName>
</protein>
<dbReference type="Proteomes" id="UP001597301">
    <property type="component" value="Unassembled WGS sequence"/>
</dbReference>
<reference evidence="3" key="1">
    <citation type="journal article" date="2019" name="Int. J. Syst. Evol. Microbiol.">
        <title>The Global Catalogue of Microorganisms (GCM) 10K type strain sequencing project: providing services to taxonomists for standard genome sequencing and annotation.</title>
        <authorList>
            <consortium name="The Broad Institute Genomics Platform"/>
            <consortium name="The Broad Institute Genome Sequencing Center for Infectious Disease"/>
            <person name="Wu L."/>
            <person name="Ma J."/>
        </authorList>
    </citation>
    <scope>NUCLEOTIDE SEQUENCE [LARGE SCALE GENOMIC DNA]</scope>
    <source>
        <strain evidence="3">CGMCC 1.12295</strain>
    </source>
</reference>
<keyword evidence="1" id="KW-0472">Membrane</keyword>